<dbReference type="InterPro" id="IPR013230">
    <property type="entry name" value="Peptidase_M15A_C"/>
</dbReference>
<keyword evidence="3" id="KW-1185">Reference proteome</keyword>
<dbReference type="SUPFAM" id="SSF55166">
    <property type="entry name" value="Hedgehog/DD-peptidase"/>
    <property type="match status" value="1"/>
</dbReference>
<dbReference type="Gene3D" id="3.30.1380.10">
    <property type="match status" value="1"/>
</dbReference>
<organism evidence="2 3">
    <name type="scientific">Pseudomonas laurentiana</name>
    <dbReference type="NCBI Taxonomy" id="2364649"/>
    <lineage>
        <taxon>Bacteria</taxon>
        <taxon>Pseudomonadati</taxon>
        <taxon>Pseudomonadota</taxon>
        <taxon>Gammaproteobacteria</taxon>
        <taxon>Pseudomonadales</taxon>
        <taxon>Pseudomonadaceae</taxon>
        <taxon>Pseudomonas</taxon>
    </lineage>
</organism>
<comment type="caution">
    <text evidence="2">The sequence shown here is derived from an EMBL/GenBank/DDBJ whole genome shotgun (WGS) entry which is preliminary data.</text>
</comment>
<reference evidence="2 3" key="1">
    <citation type="submission" date="2020-02" db="EMBL/GenBank/DDBJ databases">
        <title>Broccoli isolated Pseudomonas sp.</title>
        <authorList>
            <person name="Fujikawa T."/>
            <person name="Sawada H."/>
        </authorList>
    </citation>
    <scope>NUCLEOTIDE SEQUENCE [LARGE SCALE GENOMIC DNA]</scope>
    <source>
        <strain evidence="2 3">JCM 32154</strain>
    </source>
</reference>
<dbReference type="EMBL" id="JAAHBT010000090">
    <property type="protein sequence ID" value="NES09976.1"/>
    <property type="molecule type" value="Genomic_DNA"/>
</dbReference>
<feature type="domain" description="Peptidase M15A C-terminal" evidence="1">
    <location>
        <begin position="5"/>
        <end position="118"/>
    </location>
</feature>
<evidence type="ECO:0000259" key="1">
    <source>
        <dbReference type="Pfam" id="PF08291"/>
    </source>
</evidence>
<dbReference type="Proteomes" id="UP000471751">
    <property type="component" value="Unassembled WGS sequence"/>
</dbReference>
<dbReference type="RefSeq" id="WP_163935294.1">
    <property type="nucleotide sequence ID" value="NZ_BMQU01000004.1"/>
</dbReference>
<evidence type="ECO:0000313" key="3">
    <source>
        <dbReference type="Proteomes" id="UP000471751"/>
    </source>
</evidence>
<accession>A0A6I5RQR2</accession>
<dbReference type="InterPro" id="IPR009045">
    <property type="entry name" value="Zn_M74/Hedgehog-like"/>
</dbReference>
<sequence length="143" mass="15469">MNLSKHFTLSEMTLSRTASRLGIDNTPNEEALLNLKRLCATLEQVRSLVGRPIMVSSGYRSPSLNRAVGGSSKSAHRLGLAADISVAGMAPMELACLIAQSTLAFDQLILEFDSWVHLGLSTSAERRQILTIRKGTGYLPGLQ</sequence>
<protein>
    <submittedName>
        <fullName evidence="2">Peptidase M15</fullName>
    </submittedName>
</protein>
<evidence type="ECO:0000313" key="2">
    <source>
        <dbReference type="EMBL" id="NES09976.1"/>
    </source>
</evidence>
<proteinExistence type="predicted"/>
<name>A0A6I5RQR2_9PSED</name>
<dbReference type="AlphaFoldDB" id="A0A6I5RQR2"/>
<dbReference type="Pfam" id="PF08291">
    <property type="entry name" value="Peptidase_M15_3"/>
    <property type="match status" value="1"/>
</dbReference>
<gene>
    <name evidence="2" type="ORF">G3O07_09890</name>
</gene>